<proteinExistence type="predicted"/>
<dbReference type="Proteomes" id="UP001603857">
    <property type="component" value="Unassembled WGS sequence"/>
</dbReference>
<protein>
    <submittedName>
        <fullName evidence="1">Uncharacterized protein</fullName>
    </submittedName>
</protein>
<gene>
    <name evidence="1" type="ORF">Fmac_001683</name>
</gene>
<evidence type="ECO:0000313" key="2">
    <source>
        <dbReference type="Proteomes" id="UP001603857"/>
    </source>
</evidence>
<sequence>MGRKRIKTFILRINITVQKVFIIDTQLMAEESTCSDTTKCDTHLPCMIQTNLEGALASFNQVVEMEQEKA</sequence>
<accession>A0ABD1NHT1</accession>
<keyword evidence="2" id="KW-1185">Reference proteome</keyword>
<comment type="caution">
    <text evidence="1">The sequence shown here is derived from an EMBL/GenBank/DDBJ whole genome shotgun (WGS) entry which is preliminary data.</text>
</comment>
<dbReference type="AlphaFoldDB" id="A0ABD1NHT1"/>
<organism evidence="1 2">
    <name type="scientific">Flemingia macrophylla</name>
    <dbReference type="NCBI Taxonomy" id="520843"/>
    <lineage>
        <taxon>Eukaryota</taxon>
        <taxon>Viridiplantae</taxon>
        <taxon>Streptophyta</taxon>
        <taxon>Embryophyta</taxon>
        <taxon>Tracheophyta</taxon>
        <taxon>Spermatophyta</taxon>
        <taxon>Magnoliopsida</taxon>
        <taxon>eudicotyledons</taxon>
        <taxon>Gunneridae</taxon>
        <taxon>Pentapetalae</taxon>
        <taxon>rosids</taxon>
        <taxon>fabids</taxon>
        <taxon>Fabales</taxon>
        <taxon>Fabaceae</taxon>
        <taxon>Papilionoideae</taxon>
        <taxon>50 kb inversion clade</taxon>
        <taxon>NPAAA clade</taxon>
        <taxon>indigoferoid/millettioid clade</taxon>
        <taxon>Phaseoleae</taxon>
        <taxon>Flemingia</taxon>
    </lineage>
</organism>
<dbReference type="EMBL" id="JBGMDY010000001">
    <property type="protein sequence ID" value="KAL2347683.1"/>
    <property type="molecule type" value="Genomic_DNA"/>
</dbReference>
<reference evidence="1 2" key="1">
    <citation type="submission" date="2024-08" db="EMBL/GenBank/DDBJ databases">
        <title>Insights into the chromosomal genome structure of Flemingia macrophylla.</title>
        <authorList>
            <person name="Ding Y."/>
            <person name="Zhao Y."/>
            <person name="Bi W."/>
            <person name="Wu M."/>
            <person name="Zhao G."/>
            <person name="Gong Y."/>
            <person name="Li W."/>
            <person name="Zhang P."/>
        </authorList>
    </citation>
    <scope>NUCLEOTIDE SEQUENCE [LARGE SCALE GENOMIC DNA]</scope>
    <source>
        <strain evidence="1">DYQJB</strain>
        <tissue evidence="1">Leaf</tissue>
    </source>
</reference>
<evidence type="ECO:0000313" key="1">
    <source>
        <dbReference type="EMBL" id="KAL2347683.1"/>
    </source>
</evidence>
<name>A0ABD1NHT1_9FABA</name>